<dbReference type="GO" id="GO:0005886">
    <property type="term" value="C:plasma membrane"/>
    <property type="evidence" value="ECO:0007669"/>
    <property type="project" value="UniProtKB-SubCell"/>
</dbReference>
<evidence type="ECO:0000313" key="8">
    <source>
        <dbReference type="Proteomes" id="UP000636960"/>
    </source>
</evidence>
<feature type="transmembrane region" description="Helical" evidence="6">
    <location>
        <begin position="12"/>
        <end position="30"/>
    </location>
</feature>
<sequence>MTAVLAPAPARAGWLLVATTTAGIVNYAYAVVLTHGLDPAQYATFAAGQALIVVAGAVCGAGIPWVVARELARNPGDHERHAVVVTFGMWAGLLVGAVLALLLAGAELVLGTAREAAVVGLACVLLAAGSTVLGYLQGRGRMAAIAGLLTAETLVKFGVGAALVFGTSLGAAGALLGFVAGGLVLLLPLPAVRHLLRRPVWRADESALWRAAVHQTRLKVTVAVAGAGDTVLVALLGLGGRGGGPYQAASALGRVPMFASNAICTAAFPHLARDPAAAHRAAALRSYLLIGLLMAGALGTLPDQIRALLFPASFDDVGRWLPWTAMLGLAIGALNLGVTFLQAADPSGRSAGALAGITLAYLAVVAATGAAFAVGGLAAGAAAGGLLSVGALTLFPAVRGGAAHLLRSWRTRRELAGVLLAVLALALTEHVVLWLLIAAAAGFVVVRAAFPDLLPSRRPS</sequence>
<feature type="transmembrane region" description="Helical" evidence="6">
    <location>
        <begin position="220"/>
        <end position="239"/>
    </location>
</feature>
<dbReference type="EMBL" id="BOMV01000054">
    <property type="protein sequence ID" value="GIE97071.1"/>
    <property type="molecule type" value="Genomic_DNA"/>
</dbReference>
<organism evidence="7 8">
    <name type="scientific">Paractinoplanes rishiriensis</name>
    <dbReference type="NCBI Taxonomy" id="1050105"/>
    <lineage>
        <taxon>Bacteria</taxon>
        <taxon>Bacillati</taxon>
        <taxon>Actinomycetota</taxon>
        <taxon>Actinomycetes</taxon>
        <taxon>Micromonosporales</taxon>
        <taxon>Micromonosporaceae</taxon>
        <taxon>Paractinoplanes</taxon>
    </lineage>
</organism>
<evidence type="ECO:0000256" key="4">
    <source>
        <dbReference type="ARBA" id="ARBA00022989"/>
    </source>
</evidence>
<keyword evidence="5 6" id="KW-0472">Membrane</keyword>
<gene>
    <name evidence="7" type="ORF">Ari01nite_45360</name>
</gene>
<feature type="transmembrane region" description="Helical" evidence="6">
    <location>
        <begin position="251"/>
        <end position="272"/>
    </location>
</feature>
<dbReference type="AlphaFoldDB" id="A0A919MRC6"/>
<feature type="transmembrane region" description="Helical" evidence="6">
    <location>
        <begin position="284"/>
        <end position="301"/>
    </location>
</feature>
<dbReference type="PANTHER" id="PTHR30250">
    <property type="entry name" value="PST FAMILY PREDICTED COLANIC ACID TRANSPORTER"/>
    <property type="match status" value="1"/>
</dbReference>
<feature type="transmembrane region" description="Helical" evidence="6">
    <location>
        <begin position="116"/>
        <end position="136"/>
    </location>
</feature>
<evidence type="ECO:0000256" key="6">
    <source>
        <dbReference type="SAM" id="Phobius"/>
    </source>
</evidence>
<keyword evidence="2" id="KW-1003">Cell membrane</keyword>
<keyword evidence="8" id="KW-1185">Reference proteome</keyword>
<dbReference type="InterPro" id="IPR050833">
    <property type="entry name" value="Poly_Biosynth_Transport"/>
</dbReference>
<feature type="transmembrane region" description="Helical" evidence="6">
    <location>
        <begin position="143"/>
        <end position="165"/>
    </location>
</feature>
<evidence type="ECO:0000256" key="1">
    <source>
        <dbReference type="ARBA" id="ARBA00004651"/>
    </source>
</evidence>
<comment type="caution">
    <text evidence="7">The sequence shown here is derived from an EMBL/GenBank/DDBJ whole genome shotgun (WGS) entry which is preliminary data.</text>
</comment>
<dbReference type="InterPro" id="IPR002797">
    <property type="entry name" value="Polysacc_synth"/>
</dbReference>
<dbReference type="PANTHER" id="PTHR30250:SF11">
    <property type="entry name" value="O-ANTIGEN TRANSPORTER-RELATED"/>
    <property type="match status" value="1"/>
</dbReference>
<evidence type="ECO:0000256" key="5">
    <source>
        <dbReference type="ARBA" id="ARBA00023136"/>
    </source>
</evidence>
<name>A0A919MRC6_9ACTN</name>
<protein>
    <recommendedName>
        <fullName evidence="9">Polysaccharide biosynthesis protein</fullName>
    </recommendedName>
</protein>
<keyword evidence="4 6" id="KW-1133">Transmembrane helix</keyword>
<feature type="transmembrane region" description="Helical" evidence="6">
    <location>
        <begin position="353"/>
        <end position="372"/>
    </location>
</feature>
<feature type="transmembrane region" description="Helical" evidence="6">
    <location>
        <begin position="42"/>
        <end position="68"/>
    </location>
</feature>
<evidence type="ECO:0000313" key="7">
    <source>
        <dbReference type="EMBL" id="GIE97071.1"/>
    </source>
</evidence>
<dbReference type="RefSeq" id="WP_203783623.1">
    <property type="nucleotide sequence ID" value="NZ_BOMV01000054.1"/>
</dbReference>
<feature type="transmembrane region" description="Helical" evidence="6">
    <location>
        <begin position="378"/>
        <end position="398"/>
    </location>
</feature>
<proteinExistence type="predicted"/>
<dbReference type="Pfam" id="PF01943">
    <property type="entry name" value="Polysacc_synt"/>
    <property type="match status" value="1"/>
</dbReference>
<keyword evidence="3 6" id="KW-0812">Transmembrane</keyword>
<feature type="transmembrane region" description="Helical" evidence="6">
    <location>
        <begin position="80"/>
        <end position="104"/>
    </location>
</feature>
<accession>A0A919MRC6</accession>
<comment type="subcellular location">
    <subcellularLocation>
        <location evidence="1">Cell membrane</location>
        <topology evidence="1">Multi-pass membrane protein</topology>
    </subcellularLocation>
</comment>
<feature type="transmembrane region" description="Helical" evidence="6">
    <location>
        <begin position="321"/>
        <end position="341"/>
    </location>
</feature>
<reference evidence="7" key="1">
    <citation type="submission" date="2021-01" db="EMBL/GenBank/DDBJ databases">
        <title>Whole genome shotgun sequence of Actinoplanes rishiriensis NBRC 108556.</title>
        <authorList>
            <person name="Komaki H."/>
            <person name="Tamura T."/>
        </authorList>
    </citation>
    <scope>NUCLEOTIDE SEQUENCE</scope>
    <source>
        <strain evidence="7">NBRC 108556</strain>
    </source>
</reference>
<dbReference type="Proteomes" id="UP000636960">
    <property type="component" value="Unassembled WGS sequence"/>
</dbReference>
<evidence type="ECO:0000256" key="3">
    <source>
        <dbReference type="ARBA" id="ARBA00022692"/>
    </source>
</evidence>
<feature type="transmembrane region" description="Helical" evidence="6">
    <location>
        <begin position="418"/>
        <end position="450"/>
    </location>
</feature>
<feature type="transmembrane region" description="Helical" evidence="6">
    <location>
        <begin position="171"/>
        <end position="192"/>
    </location>
</feature>
<evidence type="ECO:0008006" key="9">
    <source>
        <dbReference type="Google" id="ProtNLM"/>
    </source>
</evidence>
<evidence type="ECO:0000256" key="2">
    <source>
        <dbReference type="ARBA" id="ARBA00022475"/>
    </source>
</evidence>